<sequence length="187" mass="21142">MQQSGVTVWFTGLSGAGKTTICRDVEQKLLEQGDKVEVLDGDIVRQNLTKGLSFSKKDRDENIRRIGFVAQLLTRNGVIVLVAAISPYRDIRNEVRQKIGNFIEVYVNTPLDVCEQRDVKGLYKKARSGEIKNFTGVNDPYEPPIDPEVECKTDHENLDESVSKVLKAILEVRNNYRRAKIIVNNHA</sequence>
<comment type="pathway">
    <text evidence="6 7">Sulfur metabolism; hydrogen sulfide biosynthesis; sulfite from sulfate: step 2/3.</text>
</comment>
<gene>
    <name evidence="6 9" type="primary">cysC</name>
    <name evidence="9" type="ORF">H6F99_11185</name>
</gene>
<comment type="function">
    <text evidence="6 7">Catalyzes the synthesis of activated sulfate.</text>
</comment>
<accession>A0ABR8BXA1</accession>
<name>A0ABR8BXA1_APHFL</name>
<dbReference type="HAMAP" id="MF_00065">
    <property type="entry name" value="Adenylyl_sulf_kinase"/>
    <property type="match status" value="1"/>
</dbReference>
<keyword evidence="4 6" id="KW-0547">Nucleotide-binding</keyword>
<proteinExistence type="inferred from homology"/>
<dbReference type="Pfam" id="PF01583">
    <property type="entry name" value="APS_kinase"/>
    <property type="match status" value="1"/>
</dbReference>
<evidence type="ECO:0000259" key="8">
    <source>
        <dbReference type="Pfam" id="PF01583"/>
    </source>
</evidence>
<dbReference type="PANTHER" id="PTHR42700:SF1">
    <property type="entry name" value="SULFATE ADENYLYLTRANSFERASE"/>
    <property type="match status" value="1"/>
</dbReference>
<feature type="binding site" evidence="6">
    <location>
        <begin position="12"/>
        <end position="19"/>
    </location>
    <ligand>
        <name>ATP</name>
        <dbReference type="ChEBI" id="CHEBI:30616"/>
    </ligand>
</feature>
<dbReference type="NCBIfam" id="NF003013">
    <property type="entry name" value="PRK03846.1"/>
    <property type="match status" value="1"/>
</dbReference>
<dbReference type="RefSeq" id="WP_039200427.1">
    <property type="nucleotide sequence ID" value="NZ_JACJQT010000025.1"/>
</dbReference>
<reference evidence="9 10" key="1">
    <citation type="journal article" date="2020" name="ISME J.">
        <title>Comparative genomics reveals insights into cyanobacterial evolution and habitat adaptation.</title>
        <authorList>
            <person name="Chen M.Y."/>
            <person name="Teng W.K."/>
            <person name="Zhao L."/>
            <person name="Hu C.X."/>
            <person name="Zhou Y.K."/>
            <person name="Han B.P."/>
            <person name="Song L.R."/>
            <person name="Shu W.S."/>
        </authorList>
    </citation>
    <scope>NUCLEOTIDE SEQUENCE [LARGE SCALE GENOMIC DNA]</scope>
    <source>
        <strain evidence="9 10">FACHB-1040</strain>
    </source>
</reference>
<comment type="caution">
    <text evidence="9">The sequence shown here is derived from an EMBL/GenBank/DDBJ whole genome shotgun (WGS) entry which is preliminary data.</text>
</comment>
<dbReference type="CDD" id="cd02027">
    <property type="entry name" value="APSK"/>
    <property type="match status" value="1"/>
</dbReference>
<dbReference type="NCBIfam" id="NF004041">
    <property type="entry name" value="PRK05541.1"/>
    <property type="match status" value="1"/>
</dbReference>
<dbReference type="PANTHER" id="PTHR42700">
    <property type="entry name" value="SULFATE ADENYLYLTRANSFERASE"/>
    <property type="match status" value="1"/>
</dbReference>
<evidence type="ECO:0000256" key="1">
    <source>
        <dbReference type="ARBA" id="ARBA00001823"/>
    </source>
</evidence>
<dbReference type="NCBIfam" id="NF002059">
    <property type="entry name" value="PRK00889.1"/>
    <property type="match status" value="1"/>
</dbReference>
<comment type="similarity">
    <text evidence="6 7">Belongs to the APS kinase family.</text>
</comment>
<feature type="active site" description="Phosphoserine intermediate" evidence="6">
    <location>
        <position position="86"/>
    </location>
</feature>
<keyword evidence="10" id="KW-1185">Reference proteome</keyword>
<dbReference type="EMBL" id="JACJQT010000025">
    <property type="protein sequence ID" value="MBD2278838.1"/>
    <property type="molecule type" value="Genomic_DNA"/>
</dbReference>
<dbReference type="GO" id="GO:0004020">
    <property type="term" value="F:adenylylsulfate kinase activity"/>
    <property type="evidence" value="ECO:0007669"/>
    <property type="project" value="UniProtKB-EC"/>
</dbReference>
<dbReference type="SUPFAM" id="SSF52540">
    <property type="entry name" value="P-loop containing nucleoside triphosphate hydrolases"/>
    <property type="match status" value="1"/>
</dbReference>
<keyword evidence="3 6" id="KW-0808">Transferase</keyword>
<evidence type="ECO:0000256" key="6">
    <source>
        <dbReference type="HAMAP-Rule" id="MF_00065"/>
    </source>
</evidence>
<keyword evidence="6 7" id="KW-0418">Kinase</keyword>
<dbReference type="EC" id="2.7.1.25" evidence="2 6"/>
<keyword evidence="6" id="KW-0597">Phosphoprotein</keyword>
<dbReference type="InterPro" id="IPR059117">
    <property type="entry name" value="APS_kinase_dom"/>
</dbReference>
<dbReference type="InterPro" id="IPR002891">
    <property type="entry name" value="APS"/>
</dbReference>
<evidence type="ECO:0000256" key="5">
    <source>
        <dbReference type="ARBA" id="ARBA00022840"/>
    </source>
</evidence>
<feature type="domain" description="APS kinase" evidence="8">
    <location>
        <begin position="5"/>
        <end position="151"/>
    </location>
</feature>
<organism evidence="9 10">
    <name type="scientific">Aphanizomenon flos-aquae FACHB-1040</name>
    <dbReference type="NCBI Taxonomy" id="2692887"/>
    <lineage>
        <taxon>Bacteria</taxon>
        <taxon>Bacillati</taxon>
        <taxon>Cyanobacteriota</taxon>
        <taxon>Cyanophyceae</taxon>
        <taxon>Nostocales</taxon>
        <taxon>Aphanizomenonaceae</taxon>
        <taxon>Aphanizomenon</taxon>
    </lineage>
</organism>
<evidence type="ECO:0000256" key="2">
    <source>
        <dbReference type="ARBA" id="ARBA00012121"/>
    </source>
</evidence>
<evidence type="ECO:0000256" key="3">
    <source>
        <dbReference type="ARBA" id="ARBA00022679"/>
    </source>
</evidence>
<evidence type="ECO:0000313" key="9">
    <source>
        <dbReference type="EMBL" id="MBD2278838.1"/>
    </source>
</evidence>
<dbReference type="Gene3D" id="3.40.50.300">
    <property type="entry name" value="P-loop containing nucleotide triphosphate hydrolases"/>
    <property type="match status" value="1"/>
</dbReference>
<keyword evidence="5 6" id="KW-0067">ATP-binding</keyword>
<dbReference type="NCBIfam" id="TIGR00455">
    <property type="entry name" value="apsK"/>
    <property type="match status" value="1"/>
</dbReference>
<evidence type="ECO:0000256" key="4">
    <source>
        <dbReference type="ARBA" id="ARBA00022741"/>
    </source>
</evidence>
<dbReference type="InterPro" id="IPR050512">
    <property type="entry name" value="Sulf_AdTrans/APS_kinase"/>
</dbReference>
<evidence type="ECO:0000313" key="10">
    <source>
        <dbReference type="Proteomes" id="UP000606721"/>
    </source>
</evidence>
<evidence type="ECO:0000256" key="7">
    <source>
        <dbReference type="RuleBase" id="RU004347"/>
    </source>
</evidence>
<protein>
    <recommendedName>
        <fullName evidence="2 6">Adenylyl-sulfate kinase</fullName>
        <ecNumber evidence="2 6">2.7.1.25</ecNumber>
    </recommendedName>
    <alternativeName>
        <fullName evidence="6">APS kinase</fullName>
    </alternativeName>
    <alternativeName>
        <fullName evidence="6">ATP adenosine-5'-phosphosulfate 3'-phosphotransferase</fullName>
    </alternativeName>
    <alternativeName>
        <fullName evidence="6">Adenosine-5'-phosphosulfate kinase</fullName>
    </alternativeName>
</protein>
<dbReference type="InterPro" id="IPR027417">
    <property type="entry name" value="P-loop_NTPase"/>
</dbReference>
<comment type="catalytic activity">
    <reaction evidence="1 6 7">
        <text>adenosine 5'-phosphosulfate + ATP = 3'-phosphoadenylyl sulfate + ADP + H(+)</text>
        <dbReference type="Rhea" id="RHEA:24152"/>
        <dbReference type="ChEBI" id="CHEBI:15378"/>
        <dbReference type="ChEBI" id="CHEBI:30616"/>
        <dbReference type="ChEBI" id="CHEBI:58243"/>
        <dbReference type="ChEBI" id="CHEBI:58339"/>
        <dbReference type="ChEBI" id="CHEBI:456216"/>
        <dbReference type="EC" id="2.7.1.25"/>
    </reaction>
</comment>
<dbReference type="Proteomes" id="UP000606721">
    <property type="component" value="Unassembled WGS sequence"/>
</dbReference>